<dbReference type="Proteomes" id="UP001500305">
    <property type="component" value="Unassembled WGS sequence"/>
</dbReference>
<accession>A0ABN3EPS0</accession>
<evidence type="ECO:0000313" key="4">
    <source>
        <dbReference type="Proteomes" id="UP001500305"/>
    </source>
</evidence>
<feature type="domain" description="Conserved hypothetical protein CHP02679 N terminus" evidence="2">
    <location>
        <begin position="30"/>
        <end position="231"/>
    </location>
</feature>
<dbReference type="InterPro" id="IPR013495">
    <property type="entry name" value="CHP02679"/>
</dbReference>
<dbReference type="Pfam" id="PF11796">
    <property type="entry name" value="DUF3323"/>
    <property type="match status" value="1"/>
</dbReference>
<evidence type="ECO:0000313" key="3">
    <source>
        <dbReference type="EMBL" id="GAA2265899.1"/>
    </source>
</evidence>
<keyword evidence="4" id="KW-1185">Reference proteome</keyword>
<proteinExistence type="predicted"/>
<dbReference type="NCBIfam" id="TIGR02679">
    <property type="entry name" value="TIGR02679 family protein"/>
    <property type="match status" value="1"/>
</dbReference>
<sequence>MTSRHTLDLPGLLPLWHAVHDRLSSGRPVSRVRVGPLDDAGREALADLLGLDRLPSAEPTIRLAQLEAAVADACGRPVRDVVTAILGPIRDRAAERERDSIQRTALWDWLVGHEVVTTQPALTEWVTHLRTNGLVDGSPDRTRSLLASALTVLAALPSDGEPLPVLAARVLDGDSHALDDGTRLSSLVLRALAVLYGTDMPDSAQGRRALWGRAGVADDELSSTVLAAGLRLGGDGPVARIARISADAGHAVSLTLAQLRSPGELGRSAGPVHIAENPSVLALAIRRFGASCPPLVCTSGWPNTAVIHLLRQLAACGASLHYHGDFDGEGIRIAAHVLAKTGAVPWRMAAEDYRSAVPRIPAGPDPGRLTPAPWDPALSDAMAELRTAVVEEVIADVLLDDLAGRCPGSTACMTSTPPLP</sequence>
<evidence type="ECO:0000259" key="2">
    <source>
        <dbReference type="Pfam" id="PF11796"/>
    </source>
</evidence>
<dbReference type="RefSeq" id="WP_344639526.1">
    <property type="nucleotide sequence ID" value="NZ_BAAATR010000033.1"/>
</dbReference>
<dbReference type="Pfam" id="PF09664">
    <property type="entry name" value="DUF2399"/>
    <property type="match status" value="1"/>
</dbReference>
<reference evidence="3 4" key="1">
    <citation type="journal article" date="2019" name="Int. J. Syst. Evol. Microbiol.">
        <title>The Global Catalogue of Microorganisms (GCM) 10K type strain sequencing project: providing services to taxonomists for standard genome sequencing and annotation.</title>
        <authorList>
            <consortium name="The Broad Institute Genomics Platform"/>
            <consortium name="The Broad Institute Genome Sequencing Center for Infectious Disease"/>
            <person name="Wu L."/>
            <person name="Ma J."/>
        </authorList>
    </citation>
    <scope>NUCLEOTIDE SEQUENCE [LARGE SCALE GENOMIC DNA]</scope>
    <source>
        <strain evidence="3 4">JCM 7356</strain>
    </source>
</reference>
<evidence type="ECO:0000259" key="1">
    <source>
        <dbReference type="Pfam" id="PF09664"/>
    </source>
</evidence>
<name>A0ABN3EPS0_9ACTN</name>
<gene>
    <name evidence="3" type="ORF">GCM10010430_58600</name>
</gene>
<dbReference type="EMBL" id="BAAATR010000033">
    <property type="protein sequence ID" value="GAA2265899.1"/>
    <property type="molecule type" value="Genomic_DNA"/>
</dbReference>
<dbReference type="InterPro" id="IPR024465">
    <property type="entry name" value="DUF2399"/>
</dbReference>
<protein>
    <recommendedName>
        <fullName evidence="5">TIGR02679 family protein</fullName>
    </recommendedName>
</protein>
<comment type="caution">
    <text evidence="3">The sequence shown here is derived from an EMBL/GenBank/DDBJ whole genome shotgun (WGS) entry which is preliminary data.</text>
</comment>
<dbReference type="InterPro" id="IPR024466">
    <property type="entry name" value="CHP02679_N"/>
</dbReference>
<evidence type="ECO:0008006" key="5">
    <source>
        <dbReference type="Google" id="ProtNLM"/>
    </source>
</evidence>
<organism evidence="3 4">
    <name type="scientific">Kitasatospora cystarginea</name>
    <dbReference type="NCBI Taxonomy" id="58350"/>
    <lineage>
        <taxon>Bacteria</taxon>
        <taxon>Bacillati</taxon>
        <taxon>Actinomycetota</taxon>
        <taxon>Actinomycetes</taxon>
        <taxon>Kitasatosporales</taxon>
        <taxon>Streptomycetaceae</taxon>
        <taxon>Kitasatospora</taxon>
    </lineage>
</organism>
<feature type="domain" description="DUF2399" evidence="1">
    <location>
        <begin position="253"/>
        <end position="402"/>
    </location>
</feature>